<evidence type="ECO:0000259" key="2">
    <source>
        <dbReference type="Pfam" id="PF07811"/>
    </source>
</evidence>
<dbReference type="InterPro" id="IPR012495">
    <property type="entry name" value="TadE-like_dom"/>
</dbReference>
<dbReference type="RefSeq" id="WP_123207971.1">
    <property type="nucleotide sequence ID" value="NZ_JBHTHO010000008.1"/>
</dbReference>
<keyword evidence="4" id="KW-1185">Reference proteome</keyword>
<proteinExistence type="predicted"/>
<dbReference type="Proteomes" id="UP000269591">
    <property type="component" value="Unassembled WGS sequence"/>
</dbReference>
<keyword evidence="1" id="KW-1133">Transmembrane helix</keyword>
<evidence type="ECO:0000313" key="4">
    <source>
        <dbReference type="Proteomes" id="UP000269591"/>
    </source>
</evidence>
<gene>
    <name evidence="3" type="ORF">DMP06_01525</name>
</gene>
<feature type="domain" description="TadE-like" evidence="2">
    <location>
        <begin position="46"/>
        <end position="88"/>
    </location>
</feature>
<dbReference type="AlphaFoldDB" id="A0A3N0B4R6"/>
<dbReference type="Pfam" id="PF07811">
    <property type="entry name" value="TadE"/>
    <property type="match status" value="1"/>
</dbReference>
<feature type="transmembrane region" description="Helical" evidence="1">
    <location>
        <begin position="54"/>
        <end position="74"/>
    </location>
</feature>
<evidence type="ECO:0000256" key="1">
    <source>
        <dbReference type="SAM" id="Phobius"/>
    </source>
</evidence>
<accession>A0A3N0B4R6</accession>
<reference evidence="4" key="1">
    <citation type="submission" date="2018-05" db="EMBL/GenBank/DDBJ databases">
        <title>Genome Sequencing of selected type strains of the family Eggerthellaceae.</title>
        <authorList>
            <person name="Danylec N."/>
            <person name="Stoll D.A."/>
            <person name="Doetsch A."/>
            <person name="Huch M."/>
        </authorList>
    </citation>
    <scope>NUCLEOTIDE SEQUENCE [LARGE SCALE GENOMIC DNA]</scope>
    <source>
        <strain evidence="4">DSM 24851</strain>
    </source>
</reference>
<comment type="caution">
    <text evidence="3">The sequence shown here is derived from an EMBL/GenBank/DDBJ whole genome shotgun (WGS) entry which is preliminary data.</text>
</comment>
<protein>
    <submittedName>
        <fullName evidence="3">Pilus assembly protein TadE</fullName>
    </submittedName>
</protein>
<organism evidence="3 4">
    <name type="scientific">Slackia equolifaciens</name>
    <dbReference type="NCBI Taxonomy" id="498718"/>
    <lineage>
        <taxon>Bacteria</taxon>
        <taxon>Bacillati</taxon>
        <taxon>Actinomycetota</taxon>
        <taxon>Coriobacteriia</taxon>
        <taxon>Eggerthellales</taxon>
        <taxon>Eggerthellaceae</taxon>
        <taxon>Slackia</taxon>
    </lineage>
</organism>
<evidence type="ECO:0000313" key="3">
    <source>
        <dbReference type="EMBL" id="RNL42113.1"/>
    </source>
</evidence>
<sequence length="201" mass="21524">MRCCSDAERQDGAAAHARRGRRARHLRAQRIGVRHVGVAGHGCQRGQATVEAAFLMPVILLAMLLLAQPAIILYDRAVMEAAAAEGCRMLETLAPGDEDAARAAVERRLDAIPDAPIFHSGGWAIELSGGEGQEYASVRIEHALEPLPLMGAGMGLLGLTGPGGLFTHDAFRQTEVVDAWVVESRLGADAEAWIGRWEEKA</sequence>
<keyword evidence="1" id="KW-0472">Membrane</keyword>
<dbReference type="OrthoDB" id="3174537at2"/>
<dbReference type="EMBL" id="QIBX01000001">
    <property type="protein sequence ID" value="RNL42113.1"/>
    <property type="molecule type" value="Genomic_DNA"/>
</dbReference>
<name>A0A3N0B4R6_9ACTN</name>
<keyword evidence="1" id="KW-0812">Transmembrane</keyword>